<dbReference type="GO" id="GO:0005829">
    <property type="term" value="C:cytosol"/>
    <property type="evidence" value="ECO:0007669"/>
    <property type="project" value="TreeGrafter"/>
</dbReference>
<dbReference type="InterPro" id="IPR001057">
    <property type="entry name" value="Glu/AcGlu_kinase"/>
</dbReference>
<keyword evidence="1" id="KW-0963">Cytoplasm</keyword>
<dbReference type="InterPro" id="IPR036974">
    <property type="entry name" value="PUA_sf"/>
</dbReference>
<dbReference type="EC" id="2.7.2.11" evidence="9"/>
<comment type="caution">
    <text evidence="9">The sequence shown here is derived from an EMBL/GenBank/DDBJ whole genome shotgun (WGS) entry which is preliminary data.</text>
</comment>
<dbReference type="CDD" id="cd04242">
    <property type="entry name" value="AAK_G5K_ProB"/>
    <property type="match status" value="1"/>
</dbReference>
<evidence type="ECO:0000313" key="10">
    <source>
        <dbReference type="Proteomes" id="UP000037178"/>
    </source>
</evidence>
<dbReference type="PROSITE" id="PS00902">
    <property type="entry name" value="GLUTAMATE_5_KINASE"/>
    <property type="match status" value="1"/>
</dbReference>
<dbReference type="Gene3D" id="2.30.130.10">
    <property type="entry name" value="PUA domain"/>
    <property type="match status" value="1"/>
</dbReference>
<dbReference type="GO" id="GO:0003723">
    <property type="term" value="F:RNA binding"/>
    <property type="evidence" value="ECO:0007669"/>
    <property type="project" value="InterPro"/>
</dbReference>
<sequence>MSSGAVGAGMGALGLKKRPTPLPKLQACAALGQSQLVATYQEAFARKGILTAQVLLTHEDLKDHDRHLNARNTLATLMAEGIVPIVNENDAVSYTELKFGDNDALSALVASLLPVDLLIILTTADGVIKDFGTPQAQRLSVIEKIDRQIEALARGTQSITATGGMTTKIQAAKIATRSGIPTLIGSGRKKGILKKMLAGADEGTLILPSAAKLRGRKRWIAFFHHPDGQLVVDDGAKAALRKNGKSLLAKGVVRIEGEFQNGDIASICDADGTEFGRGMVSFDATEFREQRLQKDVLVHRNNLVIL</sequence>
<evidence type="ECO:0000313" key="9">
    <source>
        <dbReference type="EMBL" id="KMW56060.1"/>
    </source>
</evidence>
<evidence type="ECO:0000259" key="8">
    <source>
        <dbReference type="SMART" id="SM00359"/>
    </source>
</evidence>
<keyword evidence="10" id="KW-1185">Reference proteome</keyword>
<dbReference type="GO" id="GO:0004349">
    <property type="term" value="F:glutamate 5-kinase activity"/>
    <property type="evidence" value="ECO:0007669"/>
    <property type="project" value="UniProtKB-EC"/>
</dbReference>
<dbReference type="PATRIC" id="fig|1675527.3.peg.1079"/>
<dbReference type="SUPFAM" id="SSF88697">
    <property type="entry name" value="PUA domain-like"/>
    <property type="match status" value="1"/>
</dbReference>
<dbReference type="SUPFAM" id="SSF53633">
    <property type="entry name" value="Carbamate kinase-like"/>
    <property type="match status" value="1"/>
</dbReference>
<dbReference type="Pfam" id="PF01472">
    <property type="entry name" value="PUA"/>
    <property type="match status" value="1"/>
</dbReference>
<keyword evidence="6 9" id="KW-0418">Kinase</keyword>
<dbReference type="InterPro" id="IPR011529">
    <property type="entry name" value="Glu_5kinase"/>
</dbReference>
<name>A0A0J9DZX7_9RHOB</name>
<dbReference type="InterPro" id="IPR041739">
    <property type="entry name" value="G5K_ProB"/>
</dbReference>
<dbReference type="PANTHER" id="PTHR43654:SF1">
    <property type="entry name" value="ISOPENTENYL PHOSPHATE KINASE"/>
    <property type="match status" value="1"/>
</dbReference>
<dbReference type="InterPro" id="IPR001048">
    <property type="entry name" value="Asp/Glu/Uridylate_kinase"/>
</dbReference>
<keyword evidence="4 9" id="KW-0808">Transferase</keyword>
<keyword evidence="3" id="KW-0641">Proline biosynthesis</keyword>
<dbReference type="InterPro" id="IPR005715">
    <property type="entry name" value="Glu_5kinase/COase_Synthase"/>
</dbReference>
<dbReference type="AlphaFoldDB" id="A0A0J9DZX7"/>
<dbReference type="GO" id="GO:0008652">
    <property type="term" value="P:amino acid biosynthetic process"/>
    <property type="evidence" value="ECO:0007669"/>
    <property type="project" value="UniProtKB-KW"/>
</dbReference>
<dbReference type="STRING" id="1675527.AIOL_001012"/>
<dbReference type="CDD" id="cd21157">
    <property type="entry name" value="PUA_G5K"/>
    <property type="match status" value="1"/>
</dbReference>
<dbReference type="InterPro" id="IPR019797">
    <property type="entry name" value="Glutamate_5-kinase_CS"/>
</dbReference>
<keyword evidence="2" id="KW-0028">Amino-acid biosynthesis</keyword>
<organism evidence="9 10">
    <name type="scientific">Candidatus Rhodobacter oscarellae</name>
    <dbReference type="NCBI Taxonomy" id="1675527"/>
    <lineage>
        <taxon>Bacteria</taxon>
        <taxon>Pseudomonadati</taxon>
        <taxon>Pseudomonadota</taxon>
        <taxon>Alphaproteobacteria</taxon>
        <taxon>Rhodobacterales</taxon>
        <taxon>Rhodobacter group</taxon>
        <taxon>Rhodobacter</taxon>
    </lineage>
</organism>
<reference evidence="9 10" key="1">
    <citation type="submission" date="2015-06" db="EMBL/GenBank/DDBJ databases">
        <title>Draft genome sequence of an Alphaproteobacteria species associated to the Mediterranean sponge Oscarella lobularis.</title>
        <authorList>
            <person name="Jourda C."/>
            <person name="Santini S."/>
            <person name="Claverie J.-M."/>
        </authorList>
    </citation>
    <scope>NUCLEOTIDE SEQUENCE [LARGE SCALE GENOMIC DNA]</scope>
    <source>
        <strain evidence="9">IGS</strain>
    </source>
</reference>
<proteinExistence type="predicted"/>
<dbReference type="InterPro" id="IPR015947">
    <property type="entry name" value="PUA-like_sf"/>
</dbReference>
<dbReference type="PIRSF" id="PIRSF000729">
    <property type="entry name" value="GK"/>
    <property type="match status" value="1"/>
</dbReference>
<dbReference type="Gene3D" id="3.40.1160.10">
    <property type="entry name" value="Acetylglutamate kinase-like"/>
    <property type="match status" value="1"/>
</dbReference>
<protein>
    <submittedName>
        <fullName evidence="9">Glutamate 5-kinase</fullName>
        <ecNumber evidence="9">2.7.2.11</ecNumber>
    </submittedName>
</protein>
<dbReference type="Proteomes" id="UP000037178">
    <property type="component" value="Unassembled WGS sequence"/>
</dbReference>
<keyword evidence="5" id="KW-0547">Nucleotide-binding</keyword>
<dbReference type="SMART" id="SM00359">
    <property type="entry name" value="PUA"/>
    <property type="match status" value="1"/>
</dbReference>
<evidence type="ECO:0000256" key="7">
    <source>
        <dbReference type="ARBA" id="ARBA00022840"/>
    </source>
</evidence>
<evidence type="ECO:0000256" key="2">
    <source>
        <dbReference type="ARBA" id="ARBA00022605"/>
    </source>
</evidence>
<dbReference type="PANTHER" id="PTHR43654">
    <property type="entry name" value="GLUTAMATE 5-KINASE"/>
    <property type="match status" value="1"/>
</dbReference>
<keyword evidence="7" id="KW-0067">ATP-binding</keyword>
<dbReference type="InterPro" id="IPR002478">
    <property type="entry name" value="PUA"/>
</dbReference>
<evidence type="ECO:0000256" key="1">
    <source>
        <dbReference type="ARBA" id="ARBA00022490"/>
    </source>
</evidence>
<dbReference type="PRINTS" id="PR00474">
    <property type="entry name" value="GLU5KINASE"/>
</dbReference>
<feature type="domain" description="PUA" evidence="8">
    <location>
        <begin position="228"/>
        <end position="306"/>
    </location>
</feature>
<gene>
    <name evidence="9" type="ORF">AIOL_001012</name>
</gene>
<dbReference type="EMBL" id="LFTY01000002">
    <property type="protein sequence ID" value="KMW56060.1"/>
    <property type="molecule type" value="Genomic_DNA"/>
</dbReference>
<evidence type="ECO:0000256" key="5">
    <source>
        <dbReference type="ARBA" id="ARBA00022741"/>
    </source>
</evidence>
<evidence type="ECO:0000256" key="3">
    <source>
        <dbReference type="ARBA" id="ARBA00022650"/>
    </source>
</evidence>
<accession>A0A0J9DZX7</accession>
<dbReference type="Pfam" id="PF00696">
    <property type="entry name" value="AA_kinase"/>
    <property type="match status" value="1"/>
</dbReference>
<evidence type="ECO:0000256" key="4">
    <source>
        <dbReference type="ARBA" id="ARBA00022679"/>
    </source>
</evidence>
<dbReference type="NCBIfam" id="TIGR01027">
    <property type="entry name" value="proB"/>
    <property type="match status" value="1"/>
</dbReference>
<dbReference type="InterPro" id="IPR036393">
    <property type="entry name" value="AceGlu_kinase-like_sf"/>
</dbReference>
<evidence type="ECO:0000256" key="6">
    <source>
        <dbReference type="ARBA" id="ARBA00022777"/>
    </source>
</evidence>
<dbReference type="GO" id="GO:0005524">
    <property type="term" value="F:ATP binding"/>
    <property type="evidence" value="ECO:0007669"/>
    <property type="project" value="UniProtKB-KW"/>
</dbReference>
<dbReference type="FunFam" id="3.40.1160.10:FF:000006">
    <property type="entry name" value="Glutamate 5-kinase"/>
    <property type="match status" value="1"/>
</dbReference>
<dbReference type="PROSITE" id="PS50890">
    <property type="entry name" value="PUA"/>
    <property type="match status" value="1"/>
</dbReference>